<dbReference type="EMBL" id="JBBNAE010000010">
    <property type="protein sequence ID" value="KAK9089959.1"/>
    <property type="molecule type" value="Genomic_DNA"/>
</dbReference>
<gene>
    <name evidence="2" type="ORF">Sjap_023136</name>
</gene>
<dbReference type="AlphaFoldDB" id="A0AAP0EB39"/>
<evidence type="ECO:0000313" key="2">
    <source>
        <dbReference type="EMBL" id="KAK9089959.1"/>
    </source>
</evidence>
<feature type="chain" id="PRO_5043005295" evidence="1">
    <location>
        <begin position="30"/>
        <end position="313"/>
    </location>
</feature>
<evidence type="ECO:0000256" key="1">
    <source>
        <dbReference type="SAM" id="SignalP"/>
    </source>
</evidence>
<comment type="caution">
    <text evidence="2">The sequence shown here is derived from an EMBL/GenBank/DDBJ whole genome shotgun (WGS) entry which is preliminary data.</text>
</comment>
<protein>
    <submittedName>
        <fullName evidence="2">Uncharacterized protein</fullName>
    </submittedName>
</protein>
<keyword evidence="1" id="KW-0732">Signal</keyword>
<organism evidence="2 3">
    <name type="scientific">Stephania japonica</name>
    <dbReference type="NCBI Taxonomy" id="461633"/>
    <lineage>
        <taxon>Eukaryota</taxon>
        <taxon>Viridiplantae</taxon>
        <taxon>Streptophyta</taxon>
        <taxon>Embryophyta</taxon>
        <taxon>Tracheophyta</taxon>
        <taxon>Spermatophyta</taxon>
        <taxon>Magnoliopsida</taxon>
        <taxon>Ranunculales</taxon>
        <taxon>Menispermaceae</taxon>
        <taxon>Menispermoideae</taxon>
        <taxon>Cissampelideae</taxon>
        <taxon>Stephania</taxon>
    </lineage>
</organism>
<proteinExistence type="predicted"/>
<dbReference type="Proteomes" id="UP001417504">
    <property type="component" value="Unassembled WGS sequence"/>
</dbReference>
<reference evidence="2 3" key="1">
    <citation type="submission" date="2024-01" db="EMBL/GenBank/DDBJ databases">
        <title>Genome assemblies of Stephania.</title>
        <authorList>
            <person name="Yang L."/>
        </authorList>
    </citation>
    <scope>NUCLEOTIDE SEQUENCE [LARGE SCALE GENOMIC DNA]</scope>
    <source>
        <strain evidence="2">QJT</strain>
        <tissue evidence="2">Leaf</tissue>
    </source>
</reference>
<evidence type="ECO:0000313" key="3">
    <source>
        <dbReference type="Proteomes" id="UP001417504"/>
    </source>
</evidence>
<feature type="signal peptide" evidence="1">
    <location>
        <begin position="1"/>
        <end position="29"/>
    </location>
</feature>
<sequence length="313" mass="33131">MEEDLPRVHAITWLLSALLCLSSSPWSVAPPCLSFCTPVRTSRARGPPPSLSAATTPPWSSTSCELSLSCAFCITYLGNLLTGIVAICIGQLSADPGTSKSNGKELFADPRTRFLCQIARADQAGSNNDNGKALTHFVEDLHALTQRVATQELQLEEILAILKVSVVTASVPSTTRVTVTQEANTPGVMTTTMLPITTSARLVMAVVPCAPTEIAPAIPTVYGITVTTEAKHDNGDDHGGRREQSLMVHQSCHTSRAQFTAWYGGFPVTVGPPGWAAPPPLTAVTWGNVENPSMTMLVPPDPQSKQNNGGGCV</sequence>
<name>A0AAP0EB39_9MAGN</name>
<keyword evidence="3" id="KW-1185">Reference proteome</keyword>
<accession>A0AAP0EB39</accession>